<keyword evidence="1" id="KW-0121">Carboxypeptidase</keyword>
<dbReference type="InterPro" id="IPR008969">
    <property type="entry name" value="CarboxyPept-like_regulatory"/>
</dbReference>
<reference evidence="1" key="1">
    <citation type="submission" date="2022-04" db="EMBL/GenBank/DDBJ databases">
        <title>Flavobacterium pygoscelis sp. nov. isolated from Chinstrap chick (Pygoscelis antarcticus).</title>
        <authorList>
            <person name="Irgang R."/>
            <person name="Poblete-Morales M."/>
            <person name="Avendano-Herrera R."/>
        </authorList>
    </citation>
    <scope>NUCLEOTIDE SEQUENCE</scope>
    <source>
        <strain evidence="1">I-SCBP12n</strain>
    </source>
</reference>
<sequence length="509" mass="57989">MQKIIIQSFLLLLLHQIGVAQNIKGKIIDATTQESIPYANIRVNDSENLVSNAEGFFTLSESNSSEQTKLSISYLGYANQQINVADLKKSNFIIQLVPAVYELNDVTISNVKPNPDQIMANVKANLKSNYVSDGTPSKDMVFYRRSDYFKPKTIDVEIEKSTGFTKQTLQKANADIKNFSNNLITHPPKEFTDILGNYYTTNVKKESKTSFVSKLEVLKATKLKNEGSATSSEDLEKKAMNMMLQHLDSTKYYRVKSGLFGSRDSISLRKDFNSRKNKKIGIEATNQLTSAKRNITSFLSQNNFAQTKKFNFITDPDLYNYTYEGTTYFADNEFAYVITFKPRRSKAKFSGKLYVSENDYAVLRVDYTLDEGEKLEGFNMKLLLGIKVSQNVSKGTIIFQKKSEGNGYYLQYATIDSGMYFYVNRPLKFIELAKGEKDVLSIDMKIEGNANSTTEFLNISRSKIATETIEKIKEVDFKFLNVKSYDASIWKQYNAIEPQEEMKRFKAIN</sequence>
<name>A0A9X1XWU6_9FLAO</name>
<accession>A0A9X1XWU6</accession>
<keyword evidence="1" id="KW-0645">Protease</keyword>
<evidence type="ECO:0000313" key="1">
    <source>
        <dbReference type="EMBL" id="MCK8143128.1"/>
    </source>
</evidence>
<dbReference type="GO" id="GO:0004180">
    <property type="term" value="F:carboxypeptidase activity"/>
    <property type="evidence" value="ECO:0007669"/>
    <property type="project" value="UniProtKB-KW"/>
</dbReference>
<dbReference type="RefSeq" id="WP_248429156.1">
    <property type="nucleotide sequence ID" value="NZ_JALNUB010000012.1"/>
</dbReference>
<keyword evidence="1" id="KW-0378">Hydrolase</keyword>
<comment type="caution">
    <text evidence="1">The sequence shown here is derived from an EMBL/GenBank/DDBJ whole genome shotgun (WGS) entry which is preliminary data.</text>
</comment>
<keyword evidence="2" id="KW-1185">Reference proteome</keyword>
<dbReference type="Proteomes" id="UP001139260">
    <property type="component" value="Unassembled WGS sequence"/>
</dbReference>
<protein>
    <submittedName>
        <fullName evidence="1">DUF5686 and carboxypeptidase regulatory-like domain-containing protein</fullName>
    </submittedName>
</protein>
<dbReference type="SUPFAM" id="SSF49464">
    <property type="entry name" value="Carboxypeptidase regulatory domain-like"/>
    <property type="match status" value="1"/>
</dbReference>
<dbReference type="Pfam" id="PF13715">
    <property type="entry name" value="CarbopepD_reg_2"/>
    <property type="match status" value="1"/>
</dbReference>
<dbReference type="Gene3D" id="2.60.40.1120">
    <property type="entry name" value="Carboxypeptidase-like, regulatory domain"/>
    <property type="match status" value="1"/>
</dbReference>
<dbReference type="EMBL" id="JALNUB010000012">
    <property type="protein sequence ID" value="MCK8143128.1"/>
    <property type="molecule type" value="Genomic_DNA"/>
</dbReference>
<evidence type="ECO:0000313" key="2">
    <source>
        <dbReference type="Proteomes" id="UP001139260"/>
    </source>
</evidence>
<organism evidence="1 2">
    <name type="scientific">Flavobacterium pygoscelis</name>
    <dbReference type="NCBI Taxonomy" id="2893176"/>
    <lineage>
        <taxon>Bacteria</taxon>
        <taxon>Pseudomonadati</taxon>
        <taxon>Bacteroidota</taxon>
        <taxon>Flavobacteriia</taxon>
        <taxon>Flavobacteriales</taxon>
        <taxon>Flavobacteriaceae</taxon>
        <taxon>Flavobacterium</taxon>
    </lineage>
</organism>
<proteinExistence type="predicted"/>
<dbReference type="AlphaFoldDB" id="A0A9X1XWU6"/>
<gene>
    <name evidence="1" type="ORF">MW871_14655</name>
</gene>